<proteinExistence type="predicted"/>
<dbReference type="InterPro" id="IPR011990">
    <property type="entry name" value="TPR-like_helical_dom_sf"/>
</dbReference>
<dbReference type="InterPro" id="IPR052945">
    <property type="entry name" value="Mitotic_Regulator"/>
</dbReference>
<dbReference type="Proteomes" id="UP000001876">
    <property type="component" value="Unassembled WGS sequence"/>
</dbReference>
<dbReference type="SMART" id="SM00671">
    <property type="entry name" value="SEL1"/>
    <property type="match status" value="3"/>
</dbReference>
<accession>C1N508</accession>
<dbReference type="KEGG" id="mpp:MICPUCDRAFT_42528"/>
<dbReference type="EMBL" id="GG663747">
    <property type="protein sequence ID" value="EEH52825.1"/>
    <property type="molecule type" value="Genomic_DNA"/>
</dbReference>
<evidence type="ECO:0000313" key="1">
    <source>
        <dbReference type="EMBL" id="EEH52825.1"/>
    </source>
</evidence>
<gene>
    <name evidence="1" type="ORF">MICPUCDRAFT_42528</name>
</gene>
<name>C1N508_MICPC</name>
<evidence type="ECO:0000313" key="2">
    <source>
        <dbReference type="Proteomes" id="UP000001876"/>
    </source>
</evidence>
<dbReference type="InterPro" id="IPR006597">
    <property type="entry name" value="Sel1-like"/>
</dbReference>
<dbReference type="PANTHER" id="PTHR43628:SF1">
    <property type="entry name" value="CHITIN SYNTHASE REGULATORY FACTOR 2-RELATED"/>
    <property type="match status" value="1"/>
</dbReference>
<dbReference type="STRING" id="564608.C1N508"/>
<dbReference type="OrthoDB" id="272077at2759"/>
<dbReference type="AlphaFoldDB" id="C1N508"/>
<dbReference type="RefSeq" id="XP_003062886.1">
    <property type="nucleotide sequence ID" value="XM_003062840.1"/>
</dbReference>
<protein>
    <submittedName>
        <fullName evidence="1">Predicted protein</fullName>
    </submittedName>
</protein>
<sequence length="210" mass="23692">MSFDGIPENVAAVVFSHVTDPRDRIRLAAVSKVWRDAEKSDVSLPGGSPRALYKLGKGLYDAGKWKRVIYWWRKAIGDVHAMYWIGRCYNSGTGVKVDRRKAVKWWEKASGCGHADATYRLANYYFYGLYSRVEPNAAKAIELYVKAAEQGSEFAPYELGNIYYSGEYGVADNKTEALKCFRVAVERGYGTFALRWVEELEDELAEEAAA</sequence>
<dbReference type="SUPFAM" id="SSF81901">
    <property type="entry name" value="HCP-like"/>
    <property type="match status" value="1"/>
</dbReference>
<dbReference type="SUPFAM" id="SSF81383">
    <property type="entry name" value="F-box domain"/>
    <property type="match status" value="1"/>
</dbReference>
<dbReference type="eggNOG" id="ENOG502SBK5">
    <property type="taxonomic scope" value="Eukaryota"/>
</dbReference>
<dbReference type="Gene3D" id="1.25.40.10">
    <property type="entry name" value="Tetratricopeptide repeat domain"/>
    <property type="match status" value="1"/>
</dbReference>
<keyword evidence="2" id="KW-1185">Reference proteome</keyword>
<reference evidence="1 2" key="1">
    <citation type="journal article" date="2009" name="Science">
        <title>Green evolution and dynamic adaptations revealed by genomes of the marine picoeukaryotes Micromonas.</title>
        <authorList>
            <person name="Worden A.Z."/>
            <person name="Lee J.H."/>
            <person name="Mock T."/>
            <person name="Rouze P."/>
            <person name="Simmons M.P."/>
            <person name="Aerts A.L."/>
            <person name="Allen A.E."/>
            <person name="Cuvelier M.L."/>
            <person name="Derelle E."/>
            <person name="Everett M.V."/>
            <person name="Foulon E."/>
            <person name="Grimwood J."/>
            <person name="Gundlach H."/>
            <person name="Henrissat B."/>
            <person name="Napoli C."/>
            <person name="McDonald S.M."/>
            <person name="Parker M.S."/>
            <person name="Rombauts S."/>
            <person name="Salamov A."/>
            <person name="Von Dassow P."/>
            <person name="Badger J.H."/>
            <person name="Coutinho P.M."/>
            <person name="Demir E."/>
            <person name="Dubchak I."/>
            <person name="Gentemann C."/>
            <person name="Eikrem W."/>
            <person name="Gready J.E."/>
            <person name="John U."/>
            <person name="Lanier W."/>
            <person name="Lindquist E.A."/>
            <person name="Lucas S."/>
            <person name="Mayer K.F."/>
            <person name="Moreau H."/>
            <person name="Not F."/>
            <person name="Otillar R."/>
            <person name="Panaud O."/>
            <person name="Pangilinan J."/>
            <person name="Paulsen I."/>
            <person name="Piegu B."/>
            <person name="Poliakov A."/>
            <person name="Robbens S."/>
            <person name="Schmutz J."/>
            <person name="Toulza E."/>
            <person name="Wyss T."/>
            <person name="Zelensky A."/>
            <person name="Zhou K."/>
            <person name="Armbrust E.V."/>
            <person name="Bhattacharya D."/>
            <person name="Goodenough U.W."/>
            <person name="Van de Peer Y."/>
            <person name="Grigoriev I.V."/>
        </authorList>
    </citation>
    <scope>NUCLEOTIDE SEQUENCE [LARGE SCALE GENOMIC DNA]</scope>
    <source>
        <strain evidence="1 2">CCMP1545</strain>
    </source>
</reference>
<dbReference type="Pfam" id="PF08238">
    <property type="entry name" value="Sel1"/>
    <property type="match status" value="3"/>
</dbReference>
<dbReference type="PANTHER" id="PTHR43628">
    <property type="entry name" value="ACTIVATOR OF C KINASE PROTEIN 1-RELATED"/>
    <property type="match status" value="1"/>
</dbReference>
<organism evidence="2">
    <name type="scientific">Micromonas pusilla (strain CCMP1545)</name>
    <name type="common">Picoplanktonic green alga</name>
    <dbReference type="NCBI Taxonomy" id="564608"/>
    <lineage>
        <taxon>Eukaryota</taxon>
        <taxon>Viridiplantae</taxon>
        <taxon>Chlorophyta</taxon>
        <taxon>Mamiellophyceae</taxon>
        <taxon>Mamiellales</taxon>
        <taxon>Mamiellaceae</taxon>
        <taxon>Micromonas</taxon>
    </lineage>
</organism>
<dbReference type="InterPro" id="IPR036047">
    <property type="entry name" value="F-box-like_dom_sf"/>
</dbReference>
<dbReference type="GeneID" id="9688528"/>